<feature type="compositionally biased region" description="Basic and acidic residues" evidence="2">
    <location>
        <begin position="135"/>
        <end position="151"/>
    </location>
</feature>
<dbReference type="RefSeq" id="XP_072555271.1">
    <property type="nucleotide sequence ID" value="XM_072699170.1"/>
</dbReference>
<comment type="similarity">
    <text evidence="1">Belongs to the SEC6 family.</text>
</comment>
<dbReference type="RefSeq" id="XP_023656482.1">
    <property type="nucleotide sequence ID" value="XM_023800714.2"/>
</dbReference>
<dbReference type="Proteomes" id="UP000261540">
    <property type="component" value="Unplaced"/>
</dbReference>
<protein>
    <submittedName>
        <fullName evidence="3">Exocyst complex component 3-like protein 4</fullName>
    </submittedName>
</protein>
<feature type="region of interest" description="Disordered" evidence="2">
    <location>
        <begin position="1"/>
        <end position="200"/>
    </location>
</feature>
<dbReference type="Gene3D" id="1.10.357.70">
    <property type="entry name" value="Exocyst complex component Sec6, C-terminal domain"/>
    <property type="match status" value="1"/>
</dbReference>
<accession>A0A3B3Q974</accession>
<dbReference type="Ensembl" id="ENSPKIT00000025826.1">
    <property type="protein sequence ID" value="ENSPKIP00000001892.1"/>
    <property type="gene ID" value="ENSPKIG00000020005.1"/>
</dbReference>
<dbReference type="RefSeq" id="XP_023656483.1">
    <property type="nucleotide sequence ID" value="XM_023800715.2"/>
</dbReference>
<dbReference type="GeneID" id="111838105"/>
<feature type="compositionally biased region" description="Polar residues" evidence="2">
    <location>
        <begin position="75"/>
        <end position="89"/>
    </location>
</feature>
<feature type="compositionally biased region" description="Polar residues" evidence="2">
    <location>
        <begin position="175"/>
        <end position="185"/>
    </location>
</feature>
<evidence type="ECO:0000256" key="2">
    <source>
        <dbReference type="SAM" id="MobiDB-lite"/>
    </source>
</evidence>
<dbReference type="GO" id="GO:0000145">
    <property type="term" value="C:exocyst"/>
    <property type="evidence" value="ECO:0007669"/>
    <property type="project" value="InterPro"/>
</dbReference>
<dbReference type="RefSeq" id="XP_023656485.1">
    <property type="nucleotide sequence ID" value="XM_023800717.2"/>
</dbReference>
<dbReference type="GO" id="GO:0006887">
    <property type="term" value="P:exocytosis"/>
    <property type="evidence" value="ECO:0007669"/>
    <property type="project" value="InterPro"/>
</dbReference>
<dbReference type="KEGG" id="pki:111838105"/>
<dbReference type="InterPro" id="IPR010326">
    <property type="entry name" value="EXOC3/Sec6"/>
</dbReference>
<dbReference type="PANTHER" id="PTHR21292">
    <property type="entry name" value="EXOCYST COMPLEX COMPONENT SEC6-RELATED"/>
    <property type="match status" value="1"/>
</dbReference>
<keyword evidence="4" id="KW-1185">Reference proteome</keyword>
<evidence type="ECO:0000313" key="4">
    <source>
        <dbReference type="Proteomes" id="UP000261540"/>
    </source>
</evidence>
<reference evidence="3" key="1">
    <citation type="submission" date="2025-05" db="UniProtKB">
        <authorList>
            <consortium name="Ensembl"/>
        </authorList>
    </citation>
    <scope>IDENTIFICATION</scope>
</reference>
<feature type="compositionally biased region" description="Basic and acidic residues" evidence="2">
    <location>
        <begin position="111"/>
        <end position="127"/>
    </location>
</feature>
<sequence>MTGVVAKADQRQDNIQEVERRQETVEKDNKQDNSPVKSKKKFGSFPSFKKKINERERKLPSLSETEDGQKGEISIETQTLKLDSSNTAASIFVSDENSKSDGSDPQCNDQVRTEKPEIDMSLSEERGSFSQSKSGENHHTEMEEKELKTENVPKTQTPTTDSPSQAADSPHLDTNDQSSSSSAQCKGQMKSLKRNNMLSSFRKIRKQAKSLRIKQEKFFGGEMDGEEDLKSPLPGLSTNFPATKNRRKCLSRTLSDPTEFLLVKRNLQDEPSKLVILCEEYPPLEIPDTPLSVMQINCEIEKKHLEEAHVNLLSMRQEHKRELQENSAEYLSKEMAKKEKDLNLLYRALLEKMMSVVRDSNNEQPCDTELLVKVAQIIQEEEKREKDPGSGEWSWRDSWKEAVRDGVKAKIQSVTLDTKEQNRAWLAVHLGQLGKAVVEDLENVKNNLKKCYPPSFNVFNTYVDSYHQAIAQHLKEIHQKETETKDSHALLKWILNDYKSETMMGSPTLQPDMMNDNMTLPLEDSFLHQIKETYCDQIKGNLKINLENIIQLQERECWTEKKEPDTEDGFYHSEIHIDIWTAVMGYITCSRDFDIHLQEKVAHVCMEELMHFPKWFETRFSEWRKTNMVSSLGAQYQVAYINSFTVLKEYLEESKEMSPKQVTNLERNIETVVQSLGQMLMDQFKADLEPYFRRMMTRKWLSTDTDFQKILCRVQEISTHCRRMKPPYVTTFVAKVHYHVVREYISQLMKNDYSCKSRKHERAAEKMSLQWSSLEEIFEDTKSTAVWLYPVGKYLSDIIGESNKKNIKNSLEPLVRDYPDISQQHLAAVLDFRGVTQGQERKLILRKLVELKKTTGDGGFKDQALFSNIHTEARKCC</sequence>
<feature type="compositionally biased region" description="Polar residues" evidence="2">
    <location>
        <begin position="152"/>
        <end position="167"/>
    </location>
</feature>
<feature type="compositionally biased region" description="Basic residues" evidence="2">
    <location>
        <begin position="37"/>
        <end position="50"/>
    </location>
</feature>
<evidence type="ECO:0000256" key="1">
    <source>
        <dbReference type="ARBA" id="ARBA00009447"/>
    </source>
</evidence>
<dbReference type="Ensembl" id="ENSPKIT00000025836.1">
    <property type="protein sequence ID" value="ENSPKIP00000001902.1"/>
    <property type="gene ID" value="ENSPKIG00000020005.1"/>
</dbReference>
<dbReference type="GO" id="GO:0051601">
    <property type="term" value="P:exocyst localization"/>
    <property type="evidence" value="ECO:0007669"/>
    <property type="project" value="TreeGrafter"/>
</dbReference>
<feature type="compositionally biased region" description="Basic and acidic residues" evidence="2">
    <location>
        <begin position="8"/>
        <end position="31"/>
    </location>
</feature>
<dbReference type="PANTHER" id="PTHR21292:SF7">
    <property type="entry name" value="EXOCYST COMPLEX COMPONENT 3-LIKE 2"/>
    <property type="match status" value="1"/>
</dbReference>
<dbReference type="AlphaFoldDB" id="A0A3B3Q974"/>
<name>A0A3B3Q974_9TELE</name>
<dbReference type="Pfam" id="PF06046">
    <property type="entry name" value="Sec6"/>
    <property type="match status" value="1"/>
</dbReference>
<evidence type="ECO:0000313" key="3">
    <source>
        <dbReference type="Ensembl" id="ENSPKIP00000001941.1"/>
    </source>
</evidence>
<dbReference type="OrthoDB" id="190098at2759"/>
<dbReference type="STRING" id="1676925.ENSPKIP00000001892"/>
<dbReference type="InterPro" id="IPR042532">
    <property type="entry name" value="EXOC3/Sec6_C"/>
</dbReference>
<dbReference type="GO" id="GO:0000149">
    <property type="term" value="F:SNARE binding"/>
    <property type="evidence" value="ECO:0007669"/>
    <property type="project" value="TreeGrafter"/>
</dbReference>
<dbReference type="Ensembl" id="ENSPKIT00000025877.1">
    <property type="protein sequence ID" value="ENSPKIP00000001941.1"/>
    <property type="gene ID" value="ENSPKIG00000020005.1"/>
</dbReference>
<dbReference type="RefSeq" id="XP_023656486.1">
    <property type="nucleotide sequence ID" value="XM_023800718.2"/>
</dbReference>
<organism evidence="3 4">
    <name type="scientific">Paramormyrops kingsleyae</name>
    <dbReference type="NCBI Taxonomy" id="1676925"/>
    <lineage>
        <taxon>Eukaryota</taxon>
        <taxon>Metazoa</taxon>
        <taxon>Chordata</taxon>
        <taxon>Craniata</taxon>
        <taxon>Vertebrata</taxon>
        <taxon>Euteleostomi</taxon>
        <taxon>Actinopterygii</taxon>
        <taxon>Neopterygii</taxon>
        <taxon>Teleostei</taxon>
        <taxon>Osteoglossocephala</taxon>
        <taxon>Osteoglossomorpha</taxon>
        <taxon>Osteoglossiformes</taxon>
        <taxon>Mormyridae</taxon>
        <taxon>Paramormyrops</taxon>
    </lineage>
</organism>
<proteinExistence type="inferred from homology"/>
<dbReference type="GeneTree" id="ENSGT01030000234613"/>